<accession>A0AAU7DSU6</accession>
<name>A0AAU7DSU6_9MICO</name>
<proteinExistence type="predicted"/>
<organism evidence="2">
    <name type="scientific">Jonesiaceae bacterium BS-20</name>
    <dbReference type="NCBI Taxonomy" id="3120821"/>
    <lineage>
        <taxon>Bacteria</taxon>
        <taxon>Bacillati</taxon>
        <taxon>Actinomycetota</taxon>
        <taxon>Actinomycetes</taxon>
        <taxon>Micrococcales</taxon>
        <taxon>Jonesiaceae</taxon>
    </lineage>
</organism>
<feature type="domain" description="DUF6891" evidence="1">
    <location>
        <begin position="2"/>
        <end position="107"/>
    </location>
</feature>
<protein>
    <recommendedName>
        <fullName evidence="1">DUF6891 domain-containing protein</fullName>
    </recommendedName>
</protein>
<dbReference type="InterPro" id="IPR054186">
    <property type="entry name" value="DUF6891"/>
</dbReference>
<reference evidence="2" key="1">
    <citation type="submission" date="2024-02" db="EMBL/GenBank/DDBJ databases">
        <title>Tomenella chthoni gen. nov. sp. nov., a member of the family Jonesiaceae isolated from bat guano.</title>
        <authorList>
            <person name="Miller S.L."/>
            <person name="King J."/>
            <person name="Sankaranarayanan K."/>
            <person name="Lawson P.A."/>
        </authorList>
    </citation>
    <scope>NUCLEOTIDE SEQUENCE</scope>
    <source>
        <strain evidence="2">BS-20</strain>
    </source>
</reference>
<sequence length="113" mass="12843">MVLSGADRPEDYWDYIEEELTEAGIKEEEARTFLKQVIADRIKQQEELGQPESAWTNAFAELAEIGVVARENFTCCGTCGSTEIWNEHDESRQWRGYLYYHSQVADAISACGS</sequence>
<dbReference type="Pfam" id="PF21831">
    <property type="entry name" value="DUF6891"/>
    <property type="match status" value="1"/>
</dbReference>
<evidence type="ECO:0000313" key="2">
    <source>
        <dbReference type="EMBL" id="XBH20376.1"/>
    </source>
</evidence>
<dbReference type="EMBL" id="CP146203">
    <property type="protein sequence ID" value="XBH20376.1"/>
    <property type="molecule type" value="Genomic_DNA"/>
</dbReference>
<gene>
    <name evidence="2" type="ORF">V5R04_08955</name>
</gene>
<dbReference type="AlphaFoldDB" id="A0AAU7DSU6"/>
<evidence type="ECO:0000259" key="1">
    <source>
        <dbReference type="Pfam" id="PF21831"/>
    </source>
</evidence>